<keyword evidence="2" id="KW-0472">Membrane</keyword>
<dbReference type="EMBL" id="BAAACP010000008">
    <property type="protein sequence ID" value="GAA0864062.1"/>
    <property type="molecule type" value="Genomic_DNA"/>
</dbReference>
<feature type="transmembrane region" description="Helical" evidence="2">
    <location>
        <begin position="118"/>
        <end position="136"/>
    </location>
</feature>
<keyword evidence="2" id="KW-0812">Transmembrane</keyword>
<accession>A0ABN1M4K7</accession>
<sequence length="206" mass="23717">MLNENDKVKKSMKDIEEKAKEFKESTRKTMENIEKDVKETLEASDKQRADIVDEMMTPFEEDEDVKKAIEEIEQNNENEKDINEEPNKPEEGITYGSVKYNKGKLEYKPCKIVKSIDITSKIILVLAVISMIIIAMQKQPVLGTFGQYTGYEWQPISLAYGLISGFSGYVFYILVNAASKLIDDINKNRQLKEFEILSKLQENENN</sequence>
<feature type="transmembrane region" description="Helical" evidence="2">
    <location>
        <begin position="156"/>
        <end position="175"/>
    </location>
</feature>
<feature type="region of interest" description="Disordered" evidence="1">
    <location>
        <begin position="73"/>
        <end position="93"/>
    </location>
</feature>
<keyword evidence="4" id="KW-1185">Reference proteome</keyword>
<keyword evidence="2" id="KW-1133">Transmembrane helix</keyword>
<gene>
    <name evidence="3" type="ORF">GCM10008917_16060</name>
</gene>
<reference evidence="3 4" key="1">
    <citation type="journal article" date="2019" name="Int. J. Syst. Evol. Microbiol.">
        <title>The Global Catalogue of Microorganisms (GCM) 10K type strain sequencing project: providing services to taxonomists for standard genome sequencing and annotation.</title>
        <authorList>
            <consortium name="The Broad Institute Genomics Platform"/>
            <consortium name="The Broad Institute Genome Sequencing Center for Infectious Disease"/>
            <person name="Wu L."/>
            <person name="Ma J."/>
        </authorList>
    </citation>
    <scope>NUCLEOTIDE SEQUENCE [LARGE SCALE GENOMIC DNA]</scope>
    <source>
        <strain evidence="3 4">JCM 6486</strain>
    </source>
</reference>
<dbReference type="Proteomes" id="UP001400965">
    <property type="component" value="Unassembled WGS sequence"/>
</dbReference>
<evidence type="ECO:0000256" key="2">
    <source>
        <dbReference type="SAM" id="Phobius"/>
    </source>
</evidence>
<organism evidence="3 4">
    <name type="scientific">Paraclostridium tenue</name>
    <dbReference type="NCBI Taxonomy" id="1737"/>
    <lineage>
        <taxon>Bacteria</taxon>
        <taxon>Bacillati</taxon>
        <taxon>Bacillota</taxon>
        <taxon>Clostridia</taxon>
        <taxon>Peptostreptococcales</taxon>
        <taxon>Peptostreptococcaceae</taxon>
        <taxon>Paraclostridium</taxon>
    </lineage>
</organism>
<proteinExistence type="predicted"/>
<evidence type="ECO:0000313" key="3">
    <source>
        <dbReference type="EMBL" id="GAA0864062.1"/>
    </source>
</evidence>
<evidence type="ECO:0000313" key="4">
    <source>
        <dbReference type="Proteomes" id="UP001400965"/>
    </source>
</evidence>
<dbReference type="RefSeq" id="WP_346044703.1">
    <property type="nucleotide sequence ID" value="NZ_BAAACP010000008.1"/>
</dbReference>
<evidence type="ECO:0000256" key="1">
    <source>
        <dbReference type="SAM" id="MobiDB-lite"/>
    </source>
</evidence>
<feature type="region of interest" description="Disordered" evidence="1">
    <location>
        <begin position="18"/>
        <end position="50"/>
    </location>
</feature>
<name>A0ABN1M4K7_9FIRM</name>
<comment type="caution">
    <text evidence="3">The sequence shown here is derived from an EMBL/GenBank/DDBJ whole genome shotgun (WGS) entry which is preliminary data.</text>
</comment>
<protein>
    <submittedName>
        <fullName evidence="3">Uncharacterized protein</fullName>
    </submittedName>
</protein>
<feature type="compositionally biased region" description="Basic and acidic residues" evidence="1">
    <location>
        <begin position="77"/>
        <end position="91"/>
    </location>
</feature>